<feature type="region of interest" description="Disordered" evidence="6">
    <location>
        <begin position="132"/>
        <end position="159"/>
    </location>
</feature>
<feature type="compositionally biased region" description="Low complexity" evidence="6">
    <location>
        <begin position="503"/>
        <end position="525"/>
    </location>
</feature>
<evidence type="ECO:0000259" key="7">
    <source>
        <dbReference type="PROSITE" id="PS50011"/>
    </source>
</evidence>
<feature type="region of interest" description="Disordered" evidence="6">
    <location>
        <begin position="503"/>
        <end position="529"/>
    </location>
</feature>
<dbReference type="InterPro" id="IPR000719">
    <property type="entry name" value="Prot_kinase_dom"/>
</dbReference>
<protein>
    <submittedName>
        <fullName evidence="8">Kinase-like domain-containing protein</fullName>
    </submittedName>
</protein>
<dbReference type="Proteomes" id="UP000193467">
    <property type="component" value="Unassembled WGS sequence"/>
</dbReference>
<accession>A0A1Y2END9</accession>
<dbReference type="InterPro" id="IPR050339">
    <property type="entry name" value="CC_SR_Kinase"/>
</dbReference>
<dbReference type="InterPro" id="IPR008271">
    <property type="entry name" value="Ser/Thr_kinase_AS"/>
</dbReference>
<feature type="compositionally biased region" description="Acidic residues" evidence="6">
    <location>
        <begin position="57"/>
        <end position="69"/>
    </location>
</feature>
<feature type="compositionally biased region" description="Polar residues" evidence="6">
    <location>
        <begin position="1"/>
        <end position="12"/>
    </location>
</feature>
<evidence type="ECO:0000256" key="2">
    <source>
        <dbReference type="ARBA" id="ARBA00022741"/>
    </source>
</evidence>
<dbReference type="PANTHER" id="PTHR11042:SF138">
    <property type="entry name" value="SERINE_THREONINE-PROTEIN KINASE IKS1-RELATED"/>
    <property type="match status" value="1"/>
</dbReference>
<dbReference type="Gene3D" id="3.30.200.20">
    <property type="entry name" value="Phosphorylase Kinase, domain 1"/>
    <property type="match status" value="1"/>
</dbReference>
<feature type="compositionally biased region" description="Polar residues" evidence="6">
    <location>
        <begin position="132"/>
        <end position="146"/>
    </location>
</feature>
<feature type="domain" description="Protein kinase" evidence="7">
    <location>
        <begin position="174"/>
        <end position="502"/>
    </location>
</feature>
<organism evidence="8 9">
    <name type="scientific">Leucosporidium creatinivorum</name>
    <dbReference type="NCBI Taxonomy" id="106004"/>
    <lineage>
        <taxon>Eukaryota</taxon>
        <taxon>Fungi</taxon>
        <taxon>Dikarya</taxon>
        <taxon>Basidiomycota</taxon>
        <taxon>Pucciniomycotina</taxon>
        <taxon>Microbotryomycetes</taxon>
        <taxon>Leucosporidiales</taxon>
        <taxon>Leucosporidium</taxon>
    </lineage>
</organism>
<dbReference type="GO" id="GO:0004672">
    <property type="term" value="F:protein kinase activity"/>
    <property type="evidence" value="ECO:0007669"/>
    <property type="project" value="InterPro"/>
</dbReference>
<keyword evidence="3 8" id="KW-0418">Kinase</keyword>
<evidence type="ECO:0000313" key="9">
    <source>
        <dbReference type="Proteomes" id="UP000193467"/>
    </source>
</evidence>
<evidence type="ECO:0000256" key="1">
    <source>
        <dbReference type="ARBA" id="ARBA00022679"/>
    </source>
</evidence>
<gene>
    <name evidence="8" type="ORF">BCR35DRAFT_307317</name>
</gene>
<dbReference type="STRING" id="106004.A0A1Y2END9"/>
<feature type="region of interest" description="Disordered" evidence="6">
    <location>
        <begin position="274"/>
        <end position="304"/>
    </location>
</feature>
<dbReference type="PROSITE" id="PS50011">
    <property type="entry name" value="PROTEIN_KINASE_DOM"/>
    <property type="match status" value="1"/>
</dbReference>
<evidence type="ECO:0000313" key="8">
    <source>
        <dbReference type="EMBL" id="ORY73062.1"/>
    </source>
</evidence>
<dbReference type="InterPro" id="IPR011009">
    <property type="entry name" value="Kinase-like_dom_sf"/>
</dbReference>
<evidence type="ECO:0000256" key="3">
    <source>
        <dbReference type="ARBA" id="ARBA00022777"/>
    </source>
</evidence>
<dbReference type="SUPFAM" id="SSF56112">
    <property type="entry name" value="Protein kinase-like (PK-like)"/>
    <property type="match status" value="1"/>
</dbReference>
<dbReference type="AlphaFoldDB" id="A0A1Y2END9"/>
<dbReference type="PROSITE" id="PS00108">
    <property type="entry name" value="PROTEIN_KINASE_ST"/>
    <property type="match status" value="1"/>
</dbReference>
<dbReference type="GO" id="GO:0005524">
    <property type="term" value="F:ATP binding"/>
    <property type="evidence" value="ECO:0007669"/>
    <property type="project" value="UniProtKB-KW"/>
</dbReference>
<sequence>MSTVLAPSTAVPSTREVGPLSDPSAWQVVLVDRSGQVVLHNRARNEFSVRSSRWEAASDDEEEEAEELEVISQQQQSDEEAHRHRSTRSSSPPPLSVCPLCRRPTAPPPPHDPRSRRLPLTKDSNYFTLLSEANSLANTPRTTRGQQPGAGGGKEQEPALDKATLNSGYFGTFFEEIQLLGRGGAGSVHLVRHVLNGEQLGLYACKKVAVGDSSPSLLRILREVHLLEVVQHPNIVTYHHAWVENSSLSAYSPSVPTLHILMAYANGGSLDSFINQRRGGPPNDSEGGAGGGGEATSAKRRKEKHRMRNLGAVHLLRLDEILQLFEDIVNGLAFLHARNILHLDMKAENVLLHWEEDDLLPTAKLSDFGNATSDAWTRERTGGSGTLAYTAPESWEHDVKTGRLHTPDRATDQWALGLILHLLSFFTLPYYNEDDMALLEPEIRAYPGFFIKDAESLDHGTRHDVPAALLRLIARLVHRQPSQRPSCEKVLMAIQQLKMEAFSATSTPSPETSALVRSPSPNPRRLSPDFVSTRLPGNTSEATLTKVDETNAPVTVALPPTPSHRISPLLQRQLLAAAFAMVKLAALQQTCRSTSPAHWTLYALLLAVVIDLVVADVRLAFALAGLHFVGVGIGKEYVCAL</sequence>
<dbReference type="PANTHER" id="PTHR11042">
    <property type="entry name" value="EUKARYOTIC TRANSLATION INITIATION FACTOR 2-ALPHA KINASE EIF2-ALPHA KINASE -RELATED"/>
    <property type="match status" value="1"/>
</dbReference>
<comment type="caution">
    <text evidence="8">The sequence shown here is derived from an EMBL/GenBank/DDBJ whole genome shotgun (WGS) entry which is preliminary data.</text>
</comment>
<dbReference type="GO" id="GO:0005634">
    <property type="term" value="C:nucleus"/>
    <property type="evidence" value="ECO:0007669"/>
    <property type="project" value="TreeGrafter"/>
</dbReference>
<dbReference type="InParanoid" id="A0A1Y2END9"/>
<dbReference type="Pfam" id="PF00069">
    <property type="entry name" value="Pkinase"/>
    <property type="match status" value="1"/>
</dbReference>
<dbReference type="EMBL" id="MCGR01000048">
    <property type="protein sequence ID" value="ORY73062.1"/>
    <property type="molecule type" value="Genomic_DNA"/>
</dbReference>
<proteinExistence type="inferred from homology"/>
<feature type="region of interest" description="Disordered" evidence="6">
    <location>
        <begin position="48"/>
        <end position="119"/>
    </location>
</feature>
<evidence type="ECO:0000256" key="5">
    <source>
        <dbReference type="ARBA" id="ARBA00037982"/>
    </source>
</evidence>
<dbReference type="GO" id="GO:0005737">
    <property type="term" value="C:cytoplasm"/>
    <property type="evidence" value="ECO:0007669"/>
    <property type="project" value="TreeGrafter"/>
</dbReference>
<comment type="similarity">
    <text evidence="5">Belongs to the protein kinase superfamily. Ser/Thr protein kinase family. GCN2 subfamily.</text>
</comment>
<keyword evidence="1" id="KW-0808">Transferase</keyword>
<keyword evidence="9" id="KW-1185">Reference proteome</keyword>
<dbReference type="Gene3D" id="1.10.510.10">
    <property type="entry name" value="Transferase(Phosphotransferase) domain 1"/>
    <property type="match status" value="1"/>
</dbReference>
<evidence type="ECO:0000256" key="6">
    <source>
        <dbReference type="SAM" id="MobiDB-lite"/>
    </source>
</evidence>
<keyword evidence="2" id="KW-0547">Nucleotide-binding</keyword>
<keyword evidence="4" id="KW-0067">ATP-binding</keyword>
<name>A0A1Y2END9_9BASI</name>
<dbReference type="SMART" id="SM00220">
    <property type="entry name" value="S_TKc"/>
    <property type="match status" value="1"/>
</dbReference>
<dbReference type="OrthoDB" id="1405469at2759"/>
<evidence type="ECO:0000256" key="4">
    <source>
        <dbReference type="ARBA" id="ARBA00022840"/>
    </source>
</evidence>
<feature type="region of interest" description="Disordered" evidence="6">
    <location>
        <begin position="1"/>
        <end position="23"/>
    </location>
</feature>
<reference evidence="8 9" key="1">
    <citation type="submission" date="2016-07" db="EMBL/GenBank/DDBJ databases">
        <title>Pervasive Adenine N6-methylation of Active Genes in Fungi.</title>
        <authorList>
            <consortium name="DOE Joint Genome Institute"/>
            <person name="Mondo S.J."/>
            <person name="Dannebaum R.O."/>
            <person name="Kuo R.C."/>
            <person name="Labutti K."/>
            <person name="Haridas S."/>
            <person name="Kuo A."/>
            <person name="Salamov A."/>
            <person name="Ahrendt S.R."/>
            <person name="Lipzen A."/>
            <person name="Sullivan W."/>
            <person name="Andreopoulos W.B."/>
            <person name="Clum A."/>
            <person name="Lindquist E."/>
            <person name="Daum C."/>
            <person name="Ramamoorthy G.K."/>
            <person name="Gryganskyi A."/>
            <person name="Culley D."/>
            <person name="Magnuson J.K."/>
            <person name="James T.Y."/>
            <person name="O'Malley M.A."/>
            <person name="Stajich J.E."/>
            <person name="Spatafora J.W."/>
            <person name="Visel A."/>
            <person name="Grigoriev I.V."/>
        </authorList>
    </citation>
    <scope>NUCLEOTIDE SEQUENCE [LARGE SCALE GENOMIC DNA]</scope>
    <source>
        <strain evidence="8 9">62-1032</strain>
    </source>
</reference>